<dbReference type="GO" id="GO:0003825">
    <property type="term" value="F:alpha,alpha-trehalose-phosphate synthase (UDP-forming) activity"/>
    <property type="evidence" value="ECO:0007669"/>
    <property type="project" value="TreeGrafter"/>
</dbReference>
<dbReference type="InterPro" id="IPR023214">
    <property type="entry name" value="HAD_sf"/>
</dbReference>
<evidence type="ECO:0000256" key="2">
    <source>
        <dbReference type="RuleBase" id="RU361117"/>
    </source>
</evidence>
<dbReference type="NCBIfam" id="TIGR00685">
    <property type="entry name" value="T6PP"/>
    <property type="match status" value="1"/>
</dbReference>
<dbReference type="VEuPathDB" id="FungiDB:VP01_878g7"/>
<dbReference type="PANTHER" id="PTHR10788">
    <property type="entry name" value="TREHALOSE-6-PHOSPHATE SYNTHASE"/>
    <property type="match status" value="1"/>
</dbReference>
<dbReference type="Pfam" id="PF02358">
    <property type="entry name" value="Trehalose_PPase"/>
    <property type="match status" value="1"/>
</dbReference>
<keyword evidence="3" id="KW-0732">Signal</keyword>
<dbReference type="InterPro" id="IPR001830">
    <property type="entry name" value="Glyco_trans_20"/>
</dbReference>
<evidence type="ECO:0000256" key="3">
    <source>
        <dbReference type="SAM" id="SignalP"/>
    </source>
</evidence>
<dbReference type="InterPro" id="IPR003337">
    <property type="entry name" value="Trehalose_PPase"/>
</dbReference>
<dbReference type="Gene3D" id="3.30.70.1020">
    <property type="entry name" value="Trehalose-6-phosphate phosphatase related protein, domain 2"/>
    <property type="match status" value="1"/>
</dbReference>
<dbReference type="EMBL" id="LAVV01014370">
    <property type="protein sequence ID" value="KNZ44826.1"/>
    <property type="molecule type" value="Genomic_DNA"/>
</dbReference>
<accession>A0A0L6U8H9</accession>
<dbReference type="EC" id="3.1.3.12" evidence="2"/>
<dbReference type="GO" id="GO:0005992">
    <property type="term" value="P:trehalose biosynthetic process"/>
    <property type="evidence" value="ECO:0007669"/>
    <property type="project" value="UniProtKB-UniPathway"/>
</dbReference>
<comment type="caution">
    <text evidence="4">The sequence shown here is derived from an EMBL/GenBank/DDBJ whole genome shotgun (WGS) entry which is preliminary data.</text>
</comment>
<dbReference type="OrthoDB" id="2507394at2759"/>
<comment type="cofactor">
    <cofactor evidence="2">
        <name>a divalent metal cation</name>
        <dbReference type="ChEBI" id="CHEBI:60240"/>
    </cofactor>
</comment>
<sequence>MFRLVLTALAFVGLFTGSAQPAGISNAKLFGRGEVFEPTRDLLGYPSSSSRQVQYLDHCDDADLSFPGKRLIALDNDGVLIPSGADEDDKDNARALLEALGRNSNNEVWVVSARSLSSLRSQYSGIPGVNLAAEHGTVLEPYGEGVQSVSIDGMPEIREAVDSIAERYDQMGMFVFDTRNVVAFKYNRNWYGTEYADAALREVQRILPPHIPLRQEAGKAYGEIKDPRIEKANFVAKLLQSGRFNSGIAMGDQITDEGMFRAMNTYRFHSVIVSRSSSQETRAKNKLYDVEEVHQLLRQLT</sequence>
<dbReference type="GO" id="GO:0005829">
    <property type="term" value="C:cytosol"/>
    <property type="evidence" value="ECO:0007669"/>
    <property type="project" value="TreeGrafter"/>
</dbReference>
<organism evidence="4 5">
    <name type="scientific">Puccinia sorghi</name>
    <dbReference type="NCBI Taxonomy" id="27349"/>
    <lineage>
        <taxon>Eukaryota</taxon>
        <taxon>Fungi</taxon>
        <taxon>Dikarya</taxon>
        <taxon>Basidiomycota</taxon>
        <taxon>Pucciniomycotina</taxon>
        <taxon>Pucciniomycetes</taxon>
        <taxon>Pucciniales</taxon>
        <taxon>Pucciniaceae</taxon>
        <taxon>Puccinia</taxon>
    </lineage>
</organism>
<dbReference type="PANTHER" id="PTHR10788:SF106">
    <property type="entry name" value="BCDNA.GH08860"/>
    <property type="match status" value="1"/>
</dbReference>
<feature type="chain" id="PRO_5005567560" description="Trehalose 6-phosphate phosphatase" evidence="3">
    <location>
        <begin position="22"/>
        <end position="301"/>
    </location>
</feature>
<evidence type="ECO:0000313" key="4">
    <source>
        <dbReference type="EMBL" id="KNZ44826.1"/>
    </source>
</evidence>
<comment type="similarity">
    <text evidence="1">In the N-terminal section; belongs to the glycosyltransferase 20 family.</text>
</comment>
<dbReference type="SUPFAM" id="SSF56784">
    <property type="entry name" value="HAD-like"/>
    <property type="match status" value="1"/>
</dbReference>
<comment type="function">
    <text evidence="2">Removes the phosphate from trehalose 6-phosphate to produce free trehalose.</text>
</comment>
<keyword evidence="2 4" id="KW-0378">Hydrolase</keyword>
<keyword evidence="5" id="KW-1185">Reference proteome</keyword>
<feature type="signal peptide" evidence="3">
    <location>
        <begin position="1"/>
        <end position="21"/>
    </location>
</feature>
<dbReference type="UniPathway" id="UPA00299"/>
<evidence type="ECO:0000313" key="5">
    <source>
        <dbReference type="Proteomes" id="UP000037035"/>
    </source>
</evidence>
<dbReference type="GO" id="GO:0004805">
    <property type="term" value="F:trehalose-phosphatase activity"/>
    <property type="evidence" value="ECO:0007669"/>
    <property type="project" value="UniProtKB-EC"/>
</dbReference>
<dbReference type="InterPro" id="IPR036412">
    <property type="entry name" value="HAD-like_sf"/>
</dbReference>
<dbReference type="STRING" id="27349.A0A0L6U8H9"/>
<comment type="pathway">
    <text evidence="2">Glycan biosynthesis; trehalose biosynthesis.</text>
</comment>
<gene>
    <name evidence="4" type="primary">otsB</name>
    <name evidence="4" type="ORF">VP01_878g7</name>
</gene>
<name>A0A0L6U8H9_9BASI</name>
<dbReference type="AlphaFoldDB" id="A0A0L6U8H9"/>
<evidence type="ECO:0000256" key="1">
    <source>
        <dbReference type="ARBA" id="ARBA00005409"/>
    </source>
</evidence>
<reference evidence="4 5" key="1">
    <citation type="submission" date="2015-08" db="EMBL/GenBank/DDBJ databases">
        <title>Next Generation Sequencing and Analysis of the Genome of Puccinia sorghi L Schw, the Causal Agent of Maize Common Rust.</title>
        <authorList>
            <person name="Rochi L."/>
            <person name="Burguener G."/>
            <person name="Darino M."/>
            <person name="Turjanski A."/>
            <person name="Kreff E."/>
            <person name="Dieguez M.J."/>
            <person name="Sacco F."/>
        </authorList>
    </citation>
    <scope>NUCLEOTIDE SEQUENCE [LARGE SCALE GENOMIC DNA]</scope>
    <source>
        <strain evidence="4 5">RO10H11247</strain>
    </source>
</reference>
<protein>
    <recommendedName>
        <fullName evidence="2">Trehalose 6-phosphate phosphatase</fullName>
        <ecNumber evidence="2">3.1.3.12</ecNumber>
    </recommendedName>
</protein>
<comment type="catalytic activity">
    <reaction evidence="2">
        <text>alpha,alpha-trehalose 6-phosphate + H2O = alpha,alpha-trehalose + phosphate</text>
        <dbReference type="Rhea" id="RHEA:23420"/>
        <dbReference type="ChEBI" id="CHEBI:15377"/>
        <dbReference type="ChEBI" id="CHEBI:16551"/>
        <dbReference type="ChEBI" id="CHEBI:43474"/>
        <dbReference type="ChEBI" id="CHEBI:58429"/>
        <dbReference type="EC" id="3.1.3.12"/>
    </reaction>
</comment>
<comment type="similarity">
    <text evidence="2">Belongs to the trehalose phosphatase family.</text>
</comment>
<dbReference type="Proteomes" id="UP000037035">
    <property type="component" value="Unassembled WGS sequence"/>
</dbReference>
<dbReference type="Gene3D" id="3.40.50.1000">
    <property type="entry name" value="HAD superfamily/HAD-like"/>
    <property type="match status" value="1"/>
</dbReference>
<proteinExistence type="inferred from homology"/>